<protein>
    <submittedName>
        <fullName evidence="1">Uncharacterized protein</fullName>
    </submittedName>
</protein>
<dbReference type="EMBL" id="JANAKD010001309">
    <property type="protein sequence ID" value="KAJ3480883.1"/>
    <property type="molecule type" value="Genomic_DNA"/>
</dbReference>
<comment type="caution">
    <text evidence="1">The sequence shown here is derived from an EMBL/GenBank/DDBJ whole genome shotgun (WGS) entry which is preliminary data.</text>
</comment>
<sequence>MPSSLSNRLDLDVYHVVKRLEQSSNDGKLFKTVSAAYNAIKGSNSSLSRQKKRPLEDALFRVLDVRKQEQAQDESDDSEAAIDVDEPESKGDERFLLNRQITKHWNVEPATMPSSNGADQPAKKKRRVETDGGDDKHNTRATSEGPTAASTPKEARDTKADGSKLQKKTPRGPIFDLESEVERPRLGGLGDLYNDLLYHVSTALR</sequence>
<name>A0ACC1QLM4_9HYPO</name>
<reference evidence="1" key="1">
    <citation type="submission" date="2022-07" db="EMBL/GenBank/DDBJ databases">
        <title>Genome Sequence of Lecanicillium saksenae.</title>
        <authorList>
            <person name="Buettner E."/>
        </authorList>
    </citation>
    <scope>NUCLEOTIDE SEQUENCE</scope>
    <source>
        <strain evidence="1">VT-O1</strain>
    </source>
</reference>
<evidence type="ECO:0000313" key="1">
    <source>
        <dbReference type="EMBL" id="KAJ3480883.1"/>
    </source>
</evidence>
<dbReference type="Proteomes" id="UP001148737">
    <property type="component" value="Unassembled WGS sequence"/>
</dbReference>
<keyword evidence="2" id="KW-1185">Reference proteome</keyword>
<organism evidence="1 2">
    <name type="scientific">Lecanicillium saksenae</name>
    <dbReference type="NCBI Taxonomy" id="468837"/>
    <lineage>
        <taxon>Eukaryota</taxon>
        <taxon>Fungi</taxon>
        <taxon>Dikarya</taxon>
        <taxon>Ascomycota</taxon>
        <taxon>Pezizomycotina</taxon>
        <taxon>Sordariomycetes</taxon>
        <taxon>Hypocreomycetidae</taxon>
        <taxon>Hypocreales</taxon>
        <taxon>Cordycipitaceae</taxon>
        <taxon>Lecanicillium</taxon>
    </lineage>
</organism>
<accession>A0ACC1QLM4</accession>
<gene>
    <name evidence="1" type="ORF">NLG97_g7960</name>
</gene>
<evidence type="ECO:0000313" key="2">
    <source>
        <dbReference type="Proteomes" id="UP001148737"/>
    </source>
</evidence>
<proteinExistence type="predicted"/>